<dbReference type="Gene3D" id="3.90.550.10">
    <property type="entry name" value="Spore Coat Polysaccharide Biosynthesis Protein SpsA, Chain A"/>
    <property type="match status" value="1"/>
</dbReference>
<name>A0A5A5RDQ7_MICAE</name>
<dbReference type="SUPFAM" id="SSF53448">
    <property type="entry name" value="Nucleotide-diphospho-sugar transferases"/>
    <property type="match status" value="1"/>
</dbReference>
<sequence>MIQWHQKIEEKFIMDKVSTPILSIVTPTLGQFSEYWLQQLLAIQGEVEFILVYPPGAVTASVEDPRVKIFHSLYQGETAQRAVGLLNASGQYVLALDDDDFLHPQVVALAKDYFDNFPQSWLLRLHKGGIDYLDEEKIKAPWPELPAINQLNISRKRQDKYQDLVEVPIAPLDNPFELRLALWPYGKRKDIHGCHLEPFNNNIWKTALVKEALDDFVRNMRIGEILTWLPLWGFDRALGLFLQAKFFQKDIYIGHWMPEPNQIRYIVKPCSMKSPRILFPSDALLVKRFPQYGYFWNLFFEELYNGIKTKIKILWKA</sequence>
<dbReference type="CDD" id="cd00761">
    <property type="entry name" value="Glyco_tranf_GTA_type"/>
    <property type="match status" value="1"/>
</dbReference>
<organism evidence="1 2">
    <name type="scientific">Microcystis aeruginosa NIES-2519</name>
    <dbReference type="NCBI Taxonomy" id="2303981"/>
    <lineage>
        <taxon>Bacteria</taxon>
        <taxon>Bacillati</taxon>
        <taxon>Cyanobacteriota</taxon>
        <taxon>Cyanophyceae</taxon>
        <taxon>Oscillatoriophycideae</taxon>
        <taxon>Chroococcales</taxon>
        <taxon>Microcystaceae</taxon>
        <taxon>Microcystis</taxon>
    </lineage>
</organism>
<comment type="caution">
    <text evidence="1">The sequence shown here is derived from an EMBL/GenBank/DDBJ whole genome shotgun (WGS) entry which is preliminary data.</text>
</comment>
<evidence type="ECO:0000313" key="1">
    <source>
        <dbReference type="EMBL" id="GCA73105.1"/>
    </source>
</evidence>
<dbReference type="AlphaFoldDB" id="A0A5A5RDQ7"/>
<gene>
    <name evidence="1" type="ORF">MiYa_04664</name>
</gene>
<dbReference type="Proteomes" id="UP000323569">
    <property type="component" value="Unassembled WGS sequence"/>
</dbReference>
<reference evidence="1 2" key="1">
    <citation type="submission" date="2018-09" db="EMBL/GenBank/DDBJ databases">
        <title>Evolutionary history of phycoerythrin pigmentation in the water bloom-forming cyanobacterium Microcystis aeruginosa.</title>
        <authorList>
            <person name="Tanabe Y."/>
            <person name="Tanabe Y."/>
            <person name="Yamaguchi H."/>
        </authorList>
    </citation>
    <scope>NUCLEOTIDE SEQUENCE [LARGE SCALE GENOMIC DNA]</scope>
    <source>
        <strain evidence="1 2">NIES-2519</strain>
    </source>
</reference>
<dbReference type="InterPro" id="IPR029044">
    <property type="entry name" value="Nucleotide-diphossugar_trans"/>
</dbReference>
<proteinExistence type="predicted"/>
<evidence type="ECO:0000313" key="2">
    <source>
        <dbReference type="Proteomes" id="UP000323569"/>
    </source>
</evidence>
<protein>
    <recommendedName>
        <fullName evidence="3">Glycosyltransferase 2-like domain-containing protein</fullName>
    </recommendedName>
</protein>
<accession>A0A5A5RDQ7</accession>
<evidence type="ECO:0008006" key="3">
    <source>
        <dbReference type="Google" id="ProtNLM"/>
    </source>
</evidence>
<dbReference type="EMBL" id="BHVO01000203">
    <property type="protein sequence ID" value="GCA73105.1"/>
    <property type="molecule type" value="Genomic_DNA"/>
</dbReference>